<evidence type="ECO:0000256" key="2">
    <source>
        <dbReference type="ARBA" id="ARBA00022777"/>
    </source>
</evidence>
<protein>
    <submittedName>
        <fullName evidence="6">Histidine kinase</fullName>
    </submittedName>
</protein>
<evidence type="ECO:0000256" key="1">
    <source>
        <dbReference type="ARBA" id="ARBA00022679"/>
    </source>
</evidence>
<proteinExistence type="predicted"/>
<feature type="domain" description="Signal transduction histidine kinase subgroup 3 dimerisation and phosphoacceptor" evidence="5">
    <location>
        <begin position="180"/>
        <end position="243"/>
    </location>
</feature>
<dbReference type="Pfam" id="PF07730">
    <property type="entry name" value="HisKA_3"/>
    <property type="match status" value="1"/>
</dbReference>
<dbReference type="GO" id="GO:0000155">
    <property type="term" value="F:phosphorelay sensor kinase activity"/>
    <property type="evidence" value="ECO:0007669"/>
    <property type="project" value="InterPro"/>
</dbReference>
<dbReference type="SUPFAM" id="SSF55874">
    <property type="entry name" value="ATPase domain of HSP90 chaperone/DNA topoisomerase II/histidine kinase"/>
    <property type="match status" value="1"/>
</dbReference>
<dbReference type="PANTHER" id="PTHR24421:SF63">
    <property type="entry name" value="SENSOR HISTIDINE KINASE DESK"/>
    <property type="match status" value="1"/>
</dbReference>
<dbReference type="InterPro" id="IPR050482">
    <property type="entry name" value="Sensor_HK_TwoCompSys"/>
</dbReference>
<evidence type="ECO:0000313" key="7">
    <source>
        <dbReference type="Proteomes" id="UP000031030"/>
    </source>
</evidence>
<keyword evidence="7" id="KW-1185">Reference proteome</keyword>
<dbReference type="EMBL" id="JTDK01000027">
    <property type="protein sequence ID" value="KHK95204.1"/>
    <property type="molecule type" value="Genomic_DNA"/>
</dbReference>
<evidence type="ECO:0000256" key="3">
    <source>
        <dbReference type="ARBA" id="ARBA00023012"/>
    </source>
</evidence>
<keyword evidence="4" id="KW-1133">Transmembrane helix</keyword>
<dbReference type="InterPro" id="IPR011712">
    <property type="entry name" value="Sig_transdc_His_kin_sub3_dim/P"/>
</dbReference>
<dbReference type="CDD" id="cd16917">
    <property type="entry name" value="HATPase_UhpB-NarQ-NarX-like"/>
    <property type="match status" value="1"/>
</dbReference>
<dbReference type="Gene3D" id="1.20.5.1930">
    <property type="match status" value="1"/>
</dbReference>
<dbReference type="GO" id="GO:0016020">
    <property type="term" value="C:membrane"/>
    <property type="evidence" value="ECO:0007669"/>
    <property type="project" value="InterPro"/>
</dbReference>
<evidence type="ECO:0000256" key="4">
    <source>
        <dbReference type="SAM" id="Phobius"/>
    </source>
</evidence>
<keyword evidence="2 6" id="KW-0418">Kinase</keyword>
<name>A0A0B1ZWT0_9MICO</name>
<accession>A0A0B1ZWT0</accession>
<keyword evidence="1" id="KW-0808">Transferase</keyword>
<feature type="transmembrane region" description="Helical" evidence="4">
    <location>
        <begin position="71"/>
        <end position="90"/>
    </location>
</feature>
<dbReference type="InterPro" id="IPR036890">
    <property type="entry name" value="HATPase_C_sf"/>
</dbReference>
<keyword evidence="3" id="KW-0902">Two-component regulatory system</keyword>
<keyword evidence="4" id="KW-0812">Transmembrane</keyword>
<comment type="caution">
    <text evidence="6">The sequence shown here is derived from an EMBL/GenBank/DDBJ whole genome shotgun (WGS) entry which is preliminary data.</text>
</comment>
<dbReference type="PANTHER" id="PTHR24421">
    <property type="entry name" value="NITRATE/NITRITE SENSOR PROTEIN NARX-RELATED"/>
    <property type="match status" value="1"/>
</dbReference>
<feature type="transmembrane region" description="Helical" evidence="4">
    <location>
        <begin position="110"/>
        <end position="131"/>
    </location>
</feature>
<dbReference type="Gene3D" id="3.30.565.10">
    <property type="entry name" value="Histidine kinase-like ATPase, C-terminal domain"/>
    <property type="match status" value="1"/>
</dbReference>
<dbReference type="AlphaFoldDB" id="A0A0B1ZWT0"/>
<sequence length="359" mass="37814">MRRSLVSRGARSWYVGGGISLIWLISPGQAVLSASGSWWAAAIGIALLVVYGIAFLLSGPLEWVLPASGRMLVVGALFVLSLLLMPWLGWQLPGIWTYVGVAWGMAALPWRPTWIGIAGITVLALVCEAVAQGGFENALWVPAIILSISLMMAAFAQTQATMARLRATQRHVEALAAERERGRVARDLHDILGHSLTVIAAKSELGERLVDIDPERAKGEMADVASLARGALADVRATVAGFRGMSVGGELAAVRVALDAADIALEAPVNADAVGPEHRELAGWVLREGVTNVIRHARATRCRVRLDAASVIIDDDGIGPTTGSGGSGLTGLRERVDAAGGTMSIGRGDLGGFRLEVRL</sequence>
<keyword evidence="4" id="KW-0472">Membrane</keyword>
<feature type="transmembrane region" description="Helical" evidence="4">
    <location>
        <begin position="38"/>
        <end position="59"/>
    </location>
</feature>
<dbReference type="GO" id="GO:0046983">
    <property type="term" value="F:protein dimerization activity"/>
    <property type="evidence" value="ECO:0007669"/>
    <property type="project" value="InterPro"/>
</dbReference>
<reference evidence="6 7" key="1">
    <citation type="submission" date="2014-11" db="EMBL/GenBank/DDBJ databases">
        <title>Genome sequence of Microbacterium mangrovi MUSC 115(T).</title>
        <authorList>
            <person name="Lee L.-H."/>
        </authorList>
    </citation>
    <scope>NUCLEOTIDE SEQUENCE [LARGE SCALE GENOMIC DNA]</scope>
    <source>
        <strain evidence="6 7">MUSC 115</strain>
    </source>
</reference>
<feature type="transmembrane region" description="Helical" evidence="4">
    <location>
        <begin position="12"/>
        <end position="32"/>
    </location>
</feature>
<feature type="transmembrane region" description="Helical" evidence="4">
    <location>
        <begin position="138"/>
        <end position="156"/>
    </location>
</feature>
<evidence type="ECO:0000259" key="5">
    <source>
        <dbReference type="Pfam" id="PF07730"/>
    </source>
</evidence>
<dbReference type="STRING" id="1348253.LK09_19885"/>
<dbReference type="Proteomes" id="UP000031030">
    <property type="component" value="Unassembled WGS sequence"/>
</dbReference>
<evidence type="ECO:0000313" key="6">
    <source>
        <dbReference type="EMBL" id="KHK95204.1"/>
    </source>
</evidence>
<organism evidence="6 7">
    <name type="scientific">Microbacterium mangrovi</name>
    <dbReference type="NCBI Taxonomy" id="1348253"/>
    <lineage>
        <taxon>Bacteria</taxon>
        <taxon>Bacillati</taxon>
        <taxon>Actinomycetota</taxon>
        <taxon>Actinomycetes</taxon>
        <taxon>Micrococcales</taxon>
        <taxon>Microbacteriaceae</taxon>
        <taxon>Microbacterium</taxon>
    </lineage>
</organism>
<gene>
    <name evidence="6" type="ORF">LK09_19885</name>
</gene>